<evidence type="ECO:0000256" key="1">
    <source>
        <dbReference type="ARBA" id="ARBA00010209"/>
    </source>
</evidence>
<dbReference type="NCBIfam" id="TIGR03429">
    <property type="entry name" value="arom_pren_DMATS"/>
    <property type="match status" value="1"/>
</dbReference>
<dbReference type="EMBL" id="LHPM01000009">
    <property type="protein sequence ID" value="OAL67630.1"/>
    <property type="molecule type" value="Genomic_DNA"/>
</dbReference>
<dbReference type="GO" id="GO:0016765">
    <property type="term" value="F:transferase activity, transferring alkyl or aryl (other than methyl) groups"/>
    <property type="evidence" value="ECO:0007669"/>
    <property type="project" value="InterPro"/>
</dbReference>
<name>A0A178F5C7_TRIRU</name>
<dbReference type="Proteomes" id="UP000243015">
    <property type="component" value="Unassembled WGS sequence"/>
</dbReference>
<reference evidence="4 5" key="1">
    <citation type="submission" date="2016-05" db="EMBL/GenBank/DDBJ databases">
        <title>Genome sequencing of Trichophyton rubrum CMCC(F)T1i isolated from hair.</title>
        <authorList>
            <person name="Zhan P."/>
            <person name="Tao Y."/>
            <person name="Liu W."/>
        </authorList>
    </citation>
    <scope>NUCLEOTIDE SEQUENCE [LARGE SCALE GENOMIC DNA]</scope>
    <source>
        <strain evidence="5">CMCC(F)T1i</strain>
    </source>
</reference>
<dbReference type="SFLD" id="SFLDG01162">
    <property type="entry name" value="I"/>
    <property type="match status" value="1"/>
</dbReference>
<dbReference type="PANTHER" id="PTHR40627:SF3">
    <property type="entry name" value="PRENYLTRANSFERASE ASQH2-RELATED"/>
    <property type="match status" value="1"/>
</dbReference>
<organism evidence="4 5">
    <name type="scientific">Trichophyton rubrum</name>
    <name type="common">Athlete's foot fungus</name>
    <name type="synonym">Epidermophyton rubrum</name>
    <dbReference type="NCBI Taxonomy" id="5551"/>
    <lineage>
        <taxon>Eukaryota</taxon>
        <taxon>Fungi</taxon>
        <taxon>Dikarya</taxon>
        <taxon>Ascomycota</taxon>
        <taxon>Pezizomycotina</taxon>
        <taxon>Eurotiomycetes</taxon>
        <taxon>Eurotiomycetidae</taxon>
        <taxon>Onygenales</taxon>
        <taxon>Arthrodermataceae</taxon>
        <taxon>Trichophyton</taxon>
    </lineage>
</organism>
<gene>
    <name evidence="4" type="ORF">A7C99_0757</name>
</gene>
<evidence type="ECO:0000259" key="3">
    <source>
        <dbReference type="Pfam" id="PF20238"/>
    </source>
</evidence>
<evidence type="ECO:0000256" key="2">
    <source>
        <dbReference type="ARBA" id="ARBA00022679"/>
    </source>
</evidence>
<comment type="caution">
    <text evidence="4">The sequence shown here is derived from an EMBL/GenBank/DDBJ whole genome shotgun (WGS) entry which is preliminary data.</text>
</comment>
<proteinExistence type="inferred from homology"/>
<protein>
    <submittedName>
        <fullName evidence="4">Tryptophan dimethylallyltransferase</fullName>
    </submittedName>
</protein>
<feature type="domain" description="Copper acquisition factor BIM1-like" evidence="3">
    <location>
        <begin position="506"/>
        <end position="648"/>
    </location>
</feature>
<dbReference type="InterPro" id="IPR033964">
    <property type="entry name" value="ABBA"/>
</dbReference>
<dbReference type="Pfam" id="PF20238">
    <property type="entry name" value="BIM1-like_dom"/>
    <property type="match status" value="1"/>
</dbReference>
<dbReference type="VEuPathDB" id="FungiDB:TERG_06047"/>
<dbReference type="InterPro" id="IPR046530">
    <property type="entry name" value="BIM1-like_dom"/>
</dbReference>
<evidence type="ECO:0000313" key="4">
    <source>
        <dbReference type="EMBL" id="OAL67630.1"/>
    </source>
</evidence>
<dbReference type="Pfam" id="PF11991">
    <property type="entry name" value="Trp_DMAT"/>
    <property type="match status" value="1"/>
</dbReference>
<comment type="similarity">
    <text evidence="1">Belongs to the tryptophan dimethylallyltransferase family.</text>
</comment>
<dbReference type="PANTHER" id="PTHR40627">
    <property type="entry name" value="INDOLE PRENYLTRANSFERASE TDIB-RELATED"/>
    <property type="match status" value="1"/>
</dbReference>
<evidence type="ECO:0000313" key="5">
    <source>
        <dbReference type="Proteomes" id="UP000243015"/>
    </source>
</evidence>
<accession>A0A178F5C7</accession>
<sequence length="694" mass="77161">MGSIEIPNCSGSIVYKTISDFIDFPNHEQKLWWHSTAPMFAEMLRVAGYDLHSQYKILGIFLNHVIPFLGVYPTRINNRWLSILTRYGTPFELSLNCSQSLVRYTYEPINSATGTVKDPFNTHSIWDALDRLMPLQKGIDLEFFKHLKQDLTVDDQDSAYLLENNLVGGQIRTQNKLALDLKGGNFVLKTYIYPALKALATGKSIKTLMFDSVYRLCRQNPSLEAPLRALEEYVDSKGPNSTASPRLLSCDLIDPSKSRVKIYILELNVTLEAMEDLWTMGGRLNDASTLAGLEMLRELWDLIKLPPGMREYPEPFLQLGTIPDEQLPLMANYTLHHDQAMPEPQVYFTTFGLNDGRIADGLVTFFERRGWNHMAQTYKDSLRAYYPHADQETLNYLHAYISFSYRKGKPYLSVYLQTFETGDWPIYQVQMASLLPPGYAQRRSRTGRSRPLDVVLSVWGEDWSRRRGGVANVVKQPQTGKKERNGIDMFTNQVLILLAFGMSIVSAHFRVEYPYWRGNSFKTQYTRPCGGVNVTTNRTQWPVDGGAILFKPTHHWALTYVNLGLGDDDSIIFNNTIVPGFNQTGNGTFCFPKISIPAGLGIRDGTNASLQIVQASAGGAALYNCMDITFSSSPKNLLAQGMCVNSTGVGGVAITSVPTSGEGMPSSGGALSSAGAASMGATALLAFAVASLLI</sequence>
<dbReference type="GO" id="GO:0009820">
    <property type="term" value="P:alkaloid metabolic process"/>
    <property type="evidence" value="ECO:0007669"/>
    <property type="project" value="InterPro"/>
</dbReference>
<dbReference type="AlphaFoldDB" id="A0A178F5C7"/>
<keyword evidence="2 4" id="KW-0808">Transferase</keyword>
<dbReference type="CDD" id="cd21176">
    <property type="entry name" value="LPMO_auxiliary-like"/>
    <property type="match status" value="1"/>
</dbReference>
<dbReference type="VEuPathDB" id="FungiDB:TERG_06049"/>
<dbReference type="SFLD" id="SFLDS00036">
    <property type="entry name" value="Aromatic_Prenyltransferase"/>
    <property type="match status" value="1"/>
</dbReference>
<dbReference type="InterPro" id="IPR017795">
    <property type="entry name" value="ABBA_NscD-like"/>
</dbReference>
<dbReference type="CDD" id="cd13929">
    <property type="entry name" value="PT-DMATS_CymD"/>
    <property type="match status" value="1"/>
</dbReference>